<dbReference type="EMBL" id="MU007048">
    <property type="protein sequence ID" value="KAF2429344.1"/>
    <property type="molecule type" value="Genomic_DNA"/>
</dbReference>
<evidence type="ECO:0000256" key="7">
    <source>
        <dbReference type="SAM" id="Phobius"/>
    </source>
</evidence>
<feature type="transmembrane region" description="Helical" evidence="7">
    <location>
        <begin position="187"/>
        <end position="206"/>
    </location>
</feature>
<comment type="caution">
    <text evidence="9">The sequence shown here is derived from an EMBL/GenBank/DDBJ whole genome shotgun (WGS) entry which is preliminary data.</text>
</comment>
<dbReference type="OrthoDB" id="19261at2759"/>
<dbReference type="PANTHER" id="PTHR47797">
    <property type="entry name" value="DEHYDROGENASE, PUTATIVE (AFU_ORTHOLOGUE AFUA_8G05805)-RELATED"/>
    <property type="match status" value="1"/>
</dbReference>
<keyword evidence="3 7" id="KW-0812">Transmembrane</keyword>
<evidence type="ECO:0000259" key="8">
    <source>
        <dbReference type="SMART" id="SM00665"/>
    </source>
</evidence>
<dbReference type="AlphaFoldDB" id="A0A9P4NQ85"/>
<comment type="subcellular location">
    <subcellularLocation>
        <location evidence="1">Membrane</location>
    </subcellularLocation>
</comment>
<evidence type="ECO:0000313" key="10">
    <source>
        <dbReference type="Proteomes" id="UP000800235"/>
    </source>
</evidence>
<reference evidence="9" key="1">
    <citation type="journal article" date="2020" name="Stud. Mycol.">
        <title>101 Dothideomycetes genomes: a test case for predicting lifestyles and emergence of pathogens.</title>
        <authorList>
            <person name="Haridas S."/>
            <person name="Albert R."/>
            <person name="Binder M."/>
            <person name="Bloem J."/>
            <person name="Labutti K."/>
            <person name="Salamov A."/>
            <person name="Andreopoulos B."/>
            <person name="Baker S."/>
            <person name="Barry K."/>
            <person name="Bills G."/>
            <person name="Bluhm B."/>
            <person name="Cannon C."/>
            <person name="Castanera R."/>
            <person name="Culley D."/>
            <person name="Daum C."/>
            <person name="Ezra D."/>
            <person name="Gonzalez J."/>
            <person name="Henrissat B."/>
            <person name="Kuo A."/>
            <person name="Liang C."/>
            <person name="Lipzen A."/>
            <person name="Lutzoni F."/>
            <person name="Magnuson J."/>
            <person name="Mondo S."/>
            <person name="Nolan M."/>
            <person name="Ohm R."/>
            <person name="Pangilinan J."/>
            <person name="Park H.-J."/>
            <person name="Ramirez L."/>
            <person name="Alfaro M."/>
            <person name="Sun H."/>
            <person name="Tritt A."/>
            <person name="Yoshinaga Y."/>
            <person name="Zwiers L.-H."/>
            <person name="Turgeon B."/>
            <person name="Goodwin S."/>
            <person name="Spatafora J."/>
            <person name="Crous P."/>
            <person name="Grigoriev I."/>
        </authorList>
    </citation>
    <scope>NUCLEOTIDE SEQUENCE</scope>
    <source>
        <strain evidence="9">CBS 130266</strain>
    </source>
</reference>
<protein>
    <recommendedName>
        <fullName evidence="8">Cytochrome b561 domain-containing protein</fullName>
    </recommendedName>
</protein>
<dbReference type="Proteomes" id="UP000800235">
    <property type="component" value="Unassembled WGS sequence"/>
</dbReference>
<feature type="transmembrane region" description="Helical" evidence="7">
    <location>
        <begin position="121"/>
        <end position="144"/>
    </location>
</feature>
<keyword evidence="2" id="KW-0813">Transport</keyword>
<name>A0A9P4NQ85_9PEZI</name>
<evidence type="ECO:0000256" key="6">
    <source>
        <dbReference type="ARBA" id="ARBA00023136"/>
    </source>
</evidence>
<dbReference type="PANTHER" id="PTHR47797:SF1">
    <property type="entry name" value="CYTOCHROME B561 DOMAIN-CONTAINING PROTEIN-RELATED"/>
    <property type="match status" value="1"/>
</dbReference>
<accession>A0A9P4NQ85</accession>
<dbReference type="GO" id="GO:0016020">
    <property type="term" value="C:membrane"/>
    <property type="evidence" value="ECO:0007669"/>
    <property type="project" value="UniProtKB-SubCell"/>
</dbReference>
<keyword evidence="4" id="KW-0249">Electron transport</keyword>
<feature type="transmembrane region" description="Helical" evidence="7">
    <location>
        <begin position="77"/>
        <end position="101"/>
    </location>
</feature>
<dbReference type="CDD" id="cd08760">
    <property type="entry name" value="Cyt_b561_FRRS1_like"/>
    <property type="match status" value="1"/>
</dbReference>
<sequence>YPGGYYGSPYGGGYGGGGYFGGTNDGDGGFGALSQFGGFDLVTARRVRFAHGVVSALAFVVFFPVGAIAIRIIPGRFALFIHALFQLFGLLLYTIGFGMGIWLIREIRFGSFNLINNKHPIIGIVVFAFLLFQPILGVLHHLGFKKHGRRTIISQLHIWIGRLVVTVGIVNGGLGLQLAANSRSGDIIYAVVAGIFWFVWMLAACFGEVRRA</sequence>
<dbReference type="InterPro" id="IPR006593">
    <property type="entry name" value="Cyt_b561/ferric_Rdtase_TM"/>
</dbReference>
<dbReference type="Gene3D" id="1.20.120.1770">
    <property type="match status" value="1"/>
</dbReference>
<evidence type="ECO:0000256" key="3">
    <source>
        <dbReference type="ARBA" id="ARBA00022692"/>
    </source>
</evidence>
<feature type="domain" description="Cytochrome b561" evidence="8">
    <location>
        <begin position="50"/>
        <end position="176"/>
    </location>
</feature>
<keyword evidence="5 7" id="KW-1133">Transmembrane helix</keyword>
<feature type="transmembrane region" description="Helical" evidence="7">
    <location>
        <begin position="49"/>
        <end position="70"/>
    </location>
</feature>
<keyword evidence="6 7" id="KW-0472">Membrane</keyword>
<evidence type="ECO:0000256" key="4">
    <source>
        <dbReference type="ARBA" id="ARBA00022982"/>
    </source>
</evidence>
<keyword evidence="10" id="KW-1185">Reference proteome</keyword>
<feature type="non-terminal residue" evidence="9">
    <location>
        <position position="1"/>
    </location>
</feature>
<evidence type="ECO:0000313" key="9">
    <source>
        <dbReference type="EMBL" id="KAF2429344.1"/>
    </source>
</evidence>
<feature type="non-terminal residue" evidence="9">
    <location>
        <position position="212"/>
    </location>
</feature>
<dbReference type="SMART" id="SM00665">
    <property type="entry name" value="B561"/>
    <property type="match status" value="1"/>
</dbReference>
<gene>
    <name evidence="9" type="ORF">EJ08DRAFT_573466</name>
</gene>
<evidence type="ECO:0000256" key="2">
    <source>
        <dbReference type="ARBA" id="ARBA00022448"/>
    </source>
</evidence>
<feature type="transmembrane region" description="Helical" evidence="7">
    <location>
        <begin position="156"/>
        <end position="175"/>
    </location>
</feature>
<organism evidence="9 10">
    <name type="scientific">Tothia fuscella</name>
    <dbReference type="NCBI Taxonomy" id="1048955"/>
    <lineage>
        <taxon>Eukaryota</taxon>
        <taxon>Fungi</taxon>
        <taxon>Dikarya</taxon>
        <taxon>Ascomycota</taxon>
        <taxon>Pezizomycotina</taxon>
        <taxon>Dothideomycetes</taxon>
        <taxon>Pleosporomycetidae</taxon>
        <taxon>Venturiales</taxon>
        <taxon>Cylindrosympodiaceae</taxon>
        <taxon>Tothia</taxon>
    </lineage>
</organism>
<evidence type="ECO:0000256" key="1">
    <source>
        <dbReference type="ARBA" id="ARBA00004370"/>
    </source>
</evidence>
<evidence type="ECO:0000256" key="5">
    <source>
        <dbReference type="ARBA" id="ARBA00022989"/>
    </source>
</evidence>
<proteinExistence type="predicted"/>